<evidence type="ECO:0000313" key="2">
    <source>
        <dbReference type="Proteomes" id="UP001151760"/>
    </source>
</evidence>
<accession>A0ABQ5BWN4</accession>
<dbReference type="EMBL" id="BQNB010013629">
    <property type="protein sequence ID" value="GJT18331.1"/>
    <property type="molecule type" value="Genomic_DNA"/>
</dbReference>
<reference evidence="1" key="2">
    <citation type="submission" date="2022-01" db="EMBL/GenBank/DDBJ databases">
        <authorList>
            <person name="Yamashiro T."/>
            <person name="Shiraishi A."/>
            <person name="Satake H."/>
            <person name="Nakayama K."/>
        </authorList>
    </citation>
    <scope>NUCLEOTIDE SEQUENCE</scope>
</reference>
<gene>
    <name evidence="1" type="ORF">Tco_0877037</name>
</gene>
<keyword evidence="2" id="KW-1185">Reference proteome</keyword>
<evidence type="ECO:0000313" key="1">
    <source>
        <dbReference type="EMBL" id="GJT18331.1"/>
    </source>
</evidence>
<protein>
    <submittedName>
        <fullName evidence="1">Uncharacterized protein</fullName>
    </submittedName>
</protein>
<organism evidence="1 2">
    <name type="scientific">Tanacetum coccineum</name>
    <dbReference type="NCBI Taxonomy" id="301880"/>
    <lineage>
        <taxon>Eukaryota</taxon>
        <taxon>Viridiplantae</taxon>
        <taxon>Streptophyta</taxon>
        <taxon>Embryophyta</taxon>
        <taxon>Tracheophyta</taxon>
        <taxon>Spermatophyta</taxon>
        <taxon>Magnoliopsida</taxon>
        <taxon>eudicotyledons</taxon>
        <taxon>Gunneridae</taxon>
        <taxon>Pentapetalae</taxon>
        <taxon>asterids</taxon>
        <taxon>campanulids</taxon>
        <taxon>Asterales</taxon>
        <taxon>Asteraceae</taxon>
        <taxon>Asteroideae</taxon>
        <taxon>Anthemideae</taxon>
        <taxon>Anthemidinae</taxon>
        <taxon>Tanacetum</taxon>
    </lineage>
</organism>
<proteinExistence type="predicted"/>
<comment type="caution">
    <text evidence="1">The sequence shown here is derived from an EMBL/GenBank/DDBJ whole genome shotgun (WGS) entry which is preliminary data.</text>
</comment>
<name>A0ABQ5BWN4_9ASTR</name>
<dbReference type="Proteomes" id="UP001151760">
    <property type="component" value="Unassembled WGS sequence"/>
</dbReference>
<sequence length="131" mass="14563">MVVILLLMDPSMSPQALAIKLNDAWLDNPFELDEVCTCYDHMKEQQSMKELIDVEPEPNQAVKPVITQGEDQVVAGGMAIEHEQQSVKELIDMEPEPNQDVKPVITQGEDQVVAAGMASEHMMLAARHIII</sequence>
<reference evidence="1" key="1">
    <citation type="journal article" date="2022" name="Int. J. Mol. Sci.">
        <title>Draft Genome of Tanacetum Coccineum: Genomic Comparison of Closely Related Tanacetum-Family Plants.</title>
        <authorList>
            <person name="Yamashiro T."/>
            <person name="Shiraishi A."/>
            <person name="Nakayama K."/>
            <person name="Satake H."/>
        </authorList>
    </citation>
    <scope>NUCLEOTIDE SEQUENCE</scope>
</reference>